<dbReference type="PANTHER" id="PTHR43809">
    <property type="entry name" value="NITRITE REDUCTASE (NADH) LARGE SUBUNIT"/>
    <property type="match status" value="1"/>
</dbReference>
<evidence type="ECO:0000313" key="22">
    <source>
        <dbReference type="EMBL" id="SEH60380.1"/>
    </source>
</evidence>
<dbReference type="PANTHER" id="PTHR43809:SF1">
    <property type="entry name" value="NITRITE REDUCTASE (NADH) LARGE SUBUNIT"/>
    <property type="match status" value="1"/>
</dbReference>
<evidence type="ECO:0000259" key="20">
    <source>
        <dbReference type="Pfam" id="PF07992"/>
    </source>
</evidence>
<dbReference type="InterPro" id="IPR016156">
    <property type="entry name" value="FAD/NAD-linked_Rdtase_dimer_sf"/>
</dbReference>
<evidence type="ECO:0000256" key="7">
    <source>
        <dbReference type="ARBA" id="ARBA00022714"/>
    </source>
</evidence>
<name>A0A1H6JDN3_9GAMM</name>
<evidence type="ECO:0000256" key="6">
    <source>
        <dbReference type="ARBA" id="ARBA00022630"/>
    </source>
</evidence>
<dbReference type="SUPFAM" id="SSF55124">
    <property type="entry name" value="Nitrite/Sulfite reductase N-terminal domain-like"/>
    <property type="match status" value="1"/>
</dbReference>
<feature type="binding site" evidence="16">
    <location>
        <position position="644"/>
    </location>
    <ligand>
        <name>[4Fe-4S] cluster</name>
        <dbReference type="ChEBI" id="CHEBI:49883"/>
    </ligand>
</feature>
<feature type="binding site" description="axial binding residue" evidence="16">
    <location>
        <position position="682"/>
    </location>
    <ligand>
        <name>siroheme</name>
        <dbReference type="ChEBI" id="CHEBI:60052"/>
    </ligand>
    <ligandPart>
        <name>Fe</name>
        <dbReference type="ChEBI" id="CHEBI:18248"/>
    </ligandPart>
</feature>
<gene>
    <name evidence="22" type="ORF">BAZSYMB_SCAFFOLD00040_6</name>
</gene>
<feature type="domain" description="Nitrite/Sulfite reductase ferredoxin-like" evidence="18">
    <location>
        <begin position="555"/>
        <end position="620"/>
    </location>
</feature>
<feature type="binding site" evidence="16">
    <location>
        <position position="678"/>
    </location>
    <ligand>
        <name>[4Fe-4S] cluster</name>
        <dbReference type="ChEBI" id="CHEBI:49883"/>
    </ligand>
</feature>
<dbReference type="InterPro" id="IPR007419">
    <property type="entry name" value="BFD-like_2Fe2S-bd_dom"/>
</dbReference>
<evidence type="ECO:0000256" key="5">
    <source>
        <dbReference type="ARBA" id="ARBA00022617"/>
    </source>
</evidence>
<evidence type="ECO:0000313" key="23">
    <source>
        <dbReference type="Proteomes" id="UP000198559"/>
    </source>
</evidence>
<dbReference type="InterPro" id="IPR052034">
    <property type="entry name" value="NasD-like"/>
</dbReference>
<feature type="domain" description="BFD-like [2Fe-2S]-binding" evidence="19">
    <location>
        <begin position="482"/>
        <end position="531"/>
    </location>
</feature>
<evidence type="ECO:0000256" key="3">
    <source>
        <dbReference type="ARBA" id="ARBA00010429"/>
    </source>
</evidence>
<feature type="domain" description="FAD/NAD(P)-binding" evidence="20">
    <location>
        <begin position="3"/>
        <end position="287"/>
    </location>
</feature>
<dbReference type="InterPro" id="IPR041854">
    <property type="entry name" value="BFD-like_2Fe2S-bd_dom_sf"/>
</dbReference>
<organism evidence="22 23">
    <name type="scientific">Bathymodiolus azoricus thioautotrophic gill symbiont</name>
    <dbReference type="NCBI Taxonomy" id="235205"/>
    <lineage>
        <taxon>Bacteria</taxon>
        <taxon>Pseudomonadati</taxon>
        <taxon>Pseudomonadota</taxon>
        <taxon>Gammaproteobacteria</taxon>
        <taxon>sulfur-oxidizing symbionts</taxon>
    </lineage>
</organism>
<dbReference type="GO" id="GO:0051537">
    <property type="term" value="F:2 iron, 2 sulfur cluster binding"/>
    <property type="evidence" value="ECO:0007669"/>
    <property type="project" value="UniProtKB-KW"/>
</dbReference>
<dbReference type="Gene3D" id="3.30.390.30">
    <property type="match status" value="1"/>
</dbReference>
<evidence type="ECO:0000259" key="17">
    <source>
        <dbReference type="Pfam" id="PF01077"/>
    </source>
</evidence>
<dbReference type="GO" id="GO:0050661">
    <property type="term" value="F:NADP binding"/>
    <property type="evidence" value="ECO:0007669"/>
    <property type="project" value="UniProtKB-UniRule"/>
</dbReference>
<dbReference type="InterPro" id="IPR023753">
    <property type="entry name" value="FAD/NAD-binding_dom"/>
</dbReference>
<dbReference type="Pfam" id="PF07992">
    <property type="entry name" value="Pyr_redox_2"/>
    <property type="match status" value="1"/>
</dbReference>
<dbReference type="Proteomes" id="UP000198559">
    <property type="component" value="Unassembled WGS sequence"/>
</dbReference>
<dbReference type="Gene3D" id="3.90.480.20">
    <property type="match status" value="1"/>
</dbReference>
<evidence type="ECO:0000259" key="21">
    <source>
        <dbReference type="Pfam" id="PF18267"/>
    </source>
</evidence>
<dbReference type="GO" id="GO:0050660">
    <property type="term" value="F:flavin adenine dinucleotide binding"/>
    <property type="evidence" value="ECO:0007669"/>
    <property type="project" value="UniProtKB-UniRule"/>
</dbReference>
<dbReference type="InterPro" id="IPR036188">
    <property type="entry name" value="FAD/NAD-bd_sf"/>
</dbReference>
<evidence type="ECO:0000256" key="11">
    <source>
        <dbReference type="ARBA" id="ARBA00023004"/>
    </source>
</evidence>
<evidence type="ECO:0000256" key="12">
    <source>
        <dbReference type="ARBA" id="ARBA00023014"/>
    </source>
</evidence>
<accession>A0A1H6JDN3</accession>
<feature type="domain" description="Nitrite/sulphite reductase 4Fe-4S" evidence="17">
    <location>
        <begin position="629"/>
        <end position="765"/>
    </location>
</feature>
<dbReference type="AlphaFoldDB" id="A0A1H6JDN3"/>
<evidence type="ECO:0000256" key="13">
    <source>
        <dbReference type="ARBA" id="ARBA00023063"/>
    </source>
</evidence>
<evidence type="ECO:0000259" key="18">
    <source>
        <dbReference type="Pfam" id="PF03460"/>
    </source>
</evidence>
<sequence>MKKLVIVGSGMSAMKVVDEVLKIDPLMYQITIIGAETVLPYNRIMLSPVLAGEKDFDEIRTHDEAYFAQNNLIFKPGFEVTAINRKAKTVSVTEIGKTDSEFLDYDRLVICTGSTPFILPLPGKELAGVVSFRDIYDVEYMQSEAGKSKKVAVIGTGLLGLEAANGLNELGFKVTVIGNMDSIMNMQLDASSGHLLQKVLEQKNIHFKLGAITTKIIGKDKVESLAFEDGTTLETDMVVMSVGIVPNDTLAKHIGLQTDRGIVVNDTMMTSDPAIYSVGECIKHRGMSYGLVAPLFEQARVCAEQVCEVSHHMYTGSDISTKLKISGVDVFSAGEFDNEEDEIMCSKDHALNTRKRLSIRDNKLVGAVLFGDSTDGLFYFDLIKKETDITDIRKTLLFGDIGIDESSAGASGVEKMADDEQVCGCMGVTKGDIVNAVTDGCDTFEAMQEETGCATGCGGCGSVAKQIFSFVSGAELVSKETLCDCTGFSTAEVREYVRGLNAVKTIDEVRLALDFTSTCEACGAAINYYLSSQFNEAYVHNNVERPHNEMMHANKQRDGTYSIIPQMQGGLTTPAELKSLAEIAVKYEVPTVKVTGGQRIDLLGIPKENLNDMWDEIAAAGMESGYAYGKATRTCKSCVGTDHCMMGTQDSMGLSIKMEDAVWSHFMPHKFKMGVSGCPRNCAEVTIKDFGVICTEKGYEIHVAGACGIRTKACLKDRFFETEDEVIEYLRAFVQLYRTEGNYLERVMHFEERVGLDYIQSKLSTAEKIKQWANALPKTVPNPWKTTDHRKSA</sequence>
<keyword evidence="10" id="KW-0560">Oxidoreductase</keyword>
<evidence type="ECO:0000256" key="16">
    <source>
        <dbReference type="PIRSR" id="PIRSR037149-1"/>
    </source>
</evidence>
<keyword evidence="7" id="KW-0001">2Fe-2S</keyword>
<dbReference type="InterPro" id="IPR006067">
    <property type="entry name" value="NO2/SO3_Rdtase_4Fe4S_dom"/>
</dbReference>
<dbReference type="GO" id="GO:0042128">
    <property type="term" value="P:nitrate assimilation"/>
    <property type="evidence" value="ECO:0007669"/>
    <property type="project" value="UniProtKB-UniRule"/>
</dbReference>
<dbReference type="Gene3D" id="1.10.10.1100">
    <property type="entry name" value="BFD-like [2Fe-2S]-binding domain"/>
    <property type="match status" value="1"/>
</dbReference>
<dbReference type="SUPFAM" id="SSF51905">
    <property type="entry name" value="FAD/NAD(P)-binding domain"/>
    <property type="match status" value="2"/>
</dbReference>
<comment type="pathway">
    <text evidence="2">Nitrogen metabolism; nitrate reduction (assimilation).</text>
</comment>
<dbReference type="InterPro" id="IPR045854">
    <property type="entry name" value="NO2/SO3_Rdtase_4Fe4S_sf"/>
</dbReference>
<dbReference type="Gene3D" id="3.50.50.60">
    <property type="entry name" value="FAD/NAD(P)-binding domain"/>
    <property type="match status" value="2"/>
</dbReference>
<evidence type="ECO:0000256" key="2">
    <source>
        <dbReference type="ARBA" id="ARBA00005096"/>
    </source>
</evidence>
<reference evidence="23" key="1">
    <citation type="submission" date="2016-06" db="EMBL/GenBank/DDBJ databases">
        <authorList>
            <person name="Petersen J."/>
            <person name="Sayavedra L."/>
        </authorList>
    </citation>
    <scope>NUCLEOTIDE SEQUENCE [LARGE SCALE GENOMIC DNA]</scope>
    <source>
        <strain evidence="23">BazSymB</strain>
    </source>
</reference>
<dbReference type="InterPro" id="IPR012744">
    <property type="entry name" value="Nitri_red_NirB"/>
</dbReference>
<dbReference type="PRINTS" id="PR00411">
    <property type="entry name" value="PNDRDTASEI"/>
</dbReference>
<comment type="cofactor">
    <cofactor evidence="16">
        <name>[4Fe-4S] cluster</name>
        <dbReference type="ChEBI" id="CHEBI:49883"/>
    </cofactor>
    <text evidence="16">Binds 1 [4Fe-4S] cluster per subunit.</text>
</comment>
<dbReference type="GO" id="GO:0098809">
    <property type="term" value="F:nitrite reductase activity"/>
    <property type="evidence" value="ECO:0007669"/>
    <property type="project" value="InterPro"/>
</dbReference>
<dbReference type="InterPro" id="IPR041575">
    <property type="entry name" value="Rubredoxin_C"/>
</dbReference>
<keyword evidence="4 16" id="KW-0004">4Fe-4S</keyword>
<dbReference type="Pfam" id="PF04324">
    <property type="entry name" value="Fer2_BFD"/>
    <property type="match status" value="2"/>
</dbReference>
<keyword evidence="8 16" id="KW-0479">Metal-binding</keyword>
<dbReference type="SUPFAM" id="SSF56014">
    <property type="entry name" value="Nitrite and sulphite reductase 4Fe-4S domain-like"/>
    <property type="match status" value="1"/>
</dbReference>
<evidence type="ECO:0000256" key="10">
    <source>
        <dbReference type="ARBA" id="ARBA00023002"/>
    </source>
</evidence>
<comment type="cofactor">
    <cofactor evidence="14">
        <name>[2Fe-2S] cluster</name>
        <dbReference type="ChEBI" id="CHEBI:190135"/>
    </cofactor>
</comment>
<keyword evidence="11 16" id="KW-0408">Iron</keyword>
<dbReference type="PROSITE" id="PS00365">
    <property type="entry name" value="NIR_SIR"/>
    <property type="match status" value="1"/>
</dbReference>
<dbReference type="PIRSF" id="PIRSF037149">
    <property type="entry name" value="NirB"/>
    <property type="match status" value="1"/>
</dbReference>
<comment type="cofactor">
    <cofactor evidence="1 15">
        <name>FAD</name>
        <dbReference type="ChEBI" id="CHEBI:57692"/>
    </cofactor>
</comment>
<evidence type="ECO:0000256" key="4">
    <source>
        <dbReference type="ARBA" id="ARBA00022485"/>
    </source>
</evidence>
<evidence type="ECO:0000256" key="9">
    <source>
        <dbReference type="ARBA" id="ARBA00022827"/>
    </source>
</evidence>
<dbReference type="EMBL" id="CVUD02000038">
    <property type="protein sequence ID" value="SEH60380.1"/>
    <property type="molecule type" value="Genomic_DNA"/>
</dbReference>
<keyword evidence="12 16" id="KW-0411">Iron-sulfur</keyword>
<evidence type="ECO:0000259" key="19">
    <source>
        <dbReference type="Pfam" id="PF04324"/>
    </source>
</evidence>
<dbReference type="InterPro" id="IPR005117">
    <property type="entry name" value="NiRdtase/SiRdtase_haem-b_fer"/>
</dbReference>
<feature type="binding site" evidence="16">
    <location>
        <position position="682"/>
    </location>
    <ligand>
        <name>[4Fe-4S] cluster</name>
        <dbReference type="ChEBI" id="CHEBI:49883"/>
    </ligand>
</feature>
<proteinExistence type="inferred from homology"/>
<dbReference type="GO" id="GO:0046872">
    <property type="term" value="F:metal ion binding"/>
    <property type="evidence" value="ECO:0007669"/>
    <property type="project" value="UniProtKB-KW"/>
</dbReference>
<keyword evidence="5 16" id="KW-0349">Heme</keyword>
<dbReference type="InterPro" id="IPR017121">
    <property type="entry name" value="Nitrite_Rdtase_lsu"/>
</dbReference>
<keyword evidence="13 15" id="KW-0534">Nitrate assimilation</keyword>
<dbReference type="NCBIfam" id="TIGR02374">
    <property type="entry name" value="nitri_red_nirB"/>
    <property type="match status" value="1"/>
</dbReference>
<dbReference type="Pfam" id="PF03460">
    <property type="entry name" value="NIR_SIR_ferr"/>
    <property type="match status" value="1"/>
</dbReference>
<dbReference type="InterPro" id="IPR006066">
    <property type="entry name" value="NO2/SO3_Rdtase_FeS/sirohaem_BS"/>
</dbReference>
<protein>
    <submittedName>
        <fullName evidence="22">Nitrite reductase [NAD(P)H] large subunit</fullName>
    </submittedName>
</protein>
<evidence type="ECO:0000256" key="14">
    <source>
        <dbReference type="ARBA" id="ARBA00034078"/>
    </source>
</evidence>
<evidence type="ECO:0000256" key="1">
    <source>
        <dbReference type="ARBA" id="ARBA00001974"/>
    </source>
</evidence>
<comment type="cofactor">
    <cofactor evidence="16">
        <name>siroheme</name>
        <dbReference type="ChEBI" id="CHEBI:60052"/>
    </cofactor>
    <text evidence="16">Binds 1 siroheme per subunit.</text>
</comment>
<dbReference type="UniPathway" id="UPA00653"/>
<dbReference type="Pfam" id="PF01077">
    <property type="entry name" value="NIR_SIR"/>
    <property type="match status" value="1"/>
</dbReference>
<feature type="domain" description="BFD-like [2Fe-2S]-binding" evidence="19">
    <location>
        <begin position="422"/>
        <end position="468"/>
    </location>
</feature>
<dbReference type="PRINTS" id="PR00368">
    <property type="entry name" value="FADPNR"/>
</dbReference>
<evidence type="ECO:0000256" key="15">
    <source>
        <dbReference type="PIRNR" id="PIRNR037149"/>
    </source>
</evidence>
<comment type="similarity">
    <text evidence="3">Belongs to the nitrite and sulfite reductase 4Fe-4S domain family.</text>
</comment>
<keyword evidence="6 15" id="KW-0285">Flavoprotein</keyword>
<dbReference type="GO" id="GO:0051539">
    <property type="term" value="F:4 iron, 4 sulfur cluster binding"/>
    <property type="evidence" value="ECO:0007669"/>
    <property type="project" value="UniProtKB-KW"/>
</dbReference>
<evidence type="ECO:0000256" key="8">
    <source>
        <dbReference type="ARBA" id="ARBA00022723"/>
    </source>
</evidence>
<dbReference type="Pfam" id="PF18267">
    <property type="entry name" value="Rubredoxin_C"/>
    <property type="match status" value="1"/>
</dbReference>
<dbReference type="GO" id="GO:0020037">
    <property type="term" value="F:heme binding"/>
    <property type="evidence" value="ECO:0007669"/>
    <property type="project" value="InterPro"/>
</dbReference>
<keyword evidence="9 15" id="KW-0274">FAD</keyword>
<dbReference type="STRING" id="235205.BAZSYMB_SCAFFOLD00040_6"/>
<dbReference type="Gene3D" id="3.30.413.10">
    <property type="entry name" value="Sulfite Reductase Hemoprotein, domain 1"/>
    <property type="match status" value="1"/>
</dbReference>
<feature type="binding site" evidence="16">
    <location>
        <position position="638"/>
    </location>
    <ligand>
        <name>[4Fe-4S] cluster</name>
        <dbReference type="ChEBI" id="CHEBI:49883"/>
    </ligand>
</feature>
<dbReference type="InterPro" id="IPR036136">
    <property type="entry name" value="Nit/Sulf_reduc_fer-like_dom_sf"/>
</dbReference>
<feature type="domain" description="NADH-rubredoxin oxidoreductase C-terminal" evidence="21">
    <location>
        <begin position="320"/>
        <end position="387"/>
    </location>
</feature>